<keyword evidence="2" id="KW-1185">Reference proteome</keyword>
<dbReference type="Proteomes" id="UP000230390">
    <property type="component" value="Unassembled WGS sequence"/>
</dbReference>
<dbReference type="Pfam" id="PF01724">
    <property type="entry name" value="DUF29"/>
    <property type="match status" value="1"/>
</dbReference>
<evidence type="ECO:0008006" key="3">
    <source>
        <dbReference type="Google" id="ProtNLM"/>
    </source>
</evidence>
<comment type="caution">
    <text evidence="1">The sequence shown here is derived from an EMBL/GenBank/DDBJ whole genome shotgun (WGS) entry which is preliminary data.</text>
</comment>
<organism evidence="1 2">
    <name type="scientific">Massilia eurypsychrophila</name>
    <dbReference type="NCBI Taxonomy" id="1485217"/>
    <lineage>
        <taxon>Bacteria</taxon>
        <taxon>Pseudomonadati</taxon>
        <taxon>Pseudomonadota</taxon>
        <taxon>Betaproteobacteria</taxon>
        <taxon>Burkholderiales</taxon>
        <taxon>Oxalobacteraceae</taxon>
        <taxon>Telluria group</taxon>
        <taxon>Massilia</taxon>
    </lineage>
</organism>
<dbReference type="OrthoDB" id="425753at2"/>
<dbReference type="Gene3D" id="1.20.1220.20">
    <property type="entry name" value="Uncharcterised protein PF01724"/>
    <property type="match status" value="1"/>
</dbReference>
<evidence type="ECO:0000313" key="1">
    <source>
        <dbReference type="EMBL" id="PIL43696.1"/>
    </source>
</evidence>
<protein>
    <recommendedName>
        <fullName evidence="3">DUF29 domain-containing protein</fullName>
    </recommendedName>
</protein>
<dbReference type="PANTHER" id="PTHR34235">
    <property type="entry name" value="SLR1203 PROTEIN-RELATED"/>
    <property type="match status" value="1"/>
</dbReference>
<sequence length="169" mass="19570">MKRRAHNVNTVFTERSRTMLELKAKNQSSTDHEMDLALWYARQAELLRESRFDQLDVNNLIDELEAAVGNLRRELSSRIEVLLTHLLKCQFQPQRISRSWLNTLDEQRSQIAKLLDENRSLGPGVTDVAAKVYPLSVRRAVTQTGLPRSTFPLLNPYSKDQLFDFDFVP</sequence>
<dbReference type="EMBL" id="PDOC01000012">
    <property type="protein sequence ID" value="PIL43696.1"/>
    <property type="molecule type" value="Genomic_DNA"/>
</dbReference>
<proteinExistence type="predicted"/>
<accession>A0A2G8TCC1</accession>
<gene>
    <name evidence="1" type="ORF">CR105_18230</name>
</gene>
<evidence type="ECO:0000313" key="2">
    <source>
        <dbReference type="Proteomes" id="UP000230390"/>
    </source>
</evidence>
<reference evidence="1 2" key="1">
    <citation type="submission" date="2017-10" db="EMBL/GenBank/DDBJ databases">
        <title>Massilia psychrophilum sp. nov., a novel purple-pigmented bacterium isolated from Tianshan glacier, Xinjiang Municipality, China.</title>
        <authorList>
            <person name="Wang H."/>
        </authorList>
    </citation>
    <scope>NUCLEOTIDE SEQUENCE [LARGE SCALE GENOMIC DNA]</scope>
    <source>
        <strain evidence="1 2">JCM 30074</strain>
    </source>
</reference>
<dbReference type="AlphaFoldDB" id="A0A2G8TCC1"/>
<dbReference type="InterPro" id="IPR002636">
    <property type="entry name" value="DUF29"/>
</dbReference>
<name>A0A2G8TCC1_9BURK</name>